<evidence type="ECO:0000313" key="1">
    <source>
        <dbReference type="EMBL" id="GEL01599.1"/>
    </source>
</evidence>
<gene>
    <name evidence="1" type="ORF">SSA02_07620</name>
</gene>
<reference evidence="1 2" key="1">
    <citation type="submission" date="2019-07" db="EMBL/GenBank/DDBJ databases">
        <title>Whole genome shotgun sequence of Swaminathania salitolerans NBRC 104436.</title>
        <authorList>
            <person name="Hosoyama A."/>
            <person name="Uohara A."/>
            <person name="Ohji S."/>
            <person name="Ichikawa N."/>
        </authorList>
    </citation>
    <scope>NUCLEOTIDE SEQUENCE [LARGE SCALE GENOMIC DNA]</scope>
    <source>
        <strain evidence="1 2">NBRC 104436</strain>
    </source>
</reference>
<dbReference type="Pfam" id="PF05013">
    <property type="entry name" value="FGase"/>
    <property type="match status" value="1"/>
</dbReference>
<proteinExistence type="predicted"/>
<keyword evidence="2" id="KW-1185">Reference proteome</keyword>
<organism evidence="1 2">
    <name type="scientific">Swaminathania salitolerans</name>
    <dbReference type="NCBI Taxonomy" id="182838"/>
    <lineage>
        <taxon>Bacteria</taxon>
        <taxon>Pseudomonadati</taxon>
        <taxon>Pseudomonadota</taxon>
        <taxon>Alphaproteobacteria</taxon>
        <taxon>Acetobacterales</taxon>
        <taxon>Acetobacteraceae</taxon>
        <taxon>Swaminathania</taxon>
    </lineage>
</organism>
<dbReference type="PIRSF" id="PIRSF029730">
    <property type="entry name" value="UCP029730"/>
    <property type="match status" value="1"/>
</dbReference>
<evidence type="ECO:0000313" key="2">
    <source>
        <dbReference type="Proteomes" id="UP000321405"/>
    </source>
</evidence>
<protein>
    <submittedName>
        <fullName evidence="1">N-formylglutamate amidohydrolase</fullName>
    </submittedName>
</protein>
<dbReference type="Proteomes" id="UP000321405">
    <property type="component" value="Unassembled WGS sequence"/>
</dbReference>
<dbReference type="Gene3D" id="3.40.630.40">
    <property type="entry name" value="Zn-dependent exopeptidases"/>
    <property type="match status" value="1"/>
</dbReference>
<keyword evidence="1" id="KW-0378">Hydrolase</keyword>
<dbReference type="SUPFAM" id="SSF53187">
    <property type="entry name" value="Zn-dependent exopeptidases"/>
    <property type="match status" value="1"/>
</dbReference>
<dbReference type="RefSeq" id="WP_147092523.1">
    <property type="nucleotide sequence ID" value="NZ_BJVC01000001.1"/>
</dbReference>
<dbReference type="AlphaFoldDB" id="A0A511BMN3"/>
<dbReference type="OrthoDB" id="9815326at2"/>
<accession>A0A511BMN3</accession>
<sequence length="257" mass="28333">MSGTLPLLGPDDPAPYRVMQAETDSPFVLVSDHAGRAVPRRLGDLGVSADDWNRHIAWDIGIHGVGVALHRLLGADLIEQVYSRLVIDSNRAPGHPGSIPALSDRTPVTGNIALDAICRARRENEILHPYHDRIAAVLAARRRPTALIALHSFTPCMNGVARPWHVGILHHRDTRSAGIMLDLLRAEGDLCVGDNEPYVLTATSDYTVPYHAEKGGLPYLEIEIRQDLIENEAGQISWARRLARLLPQYWHAVSETT</sequence>
<comment type="caution">
    <text evidence="1">The sequence shown here is derived from an EMBL/GenBank/DDBJ whole genome shotgun (WGS) entry which is preliminary data.</text>
</comment>
<dbReference type="GO" id="GO:0016787">
    <property type="term" value="F:hydrolase activity"/>
    <property type="evidence" value="ECO:0007669"/>
    <property type="project" value="UniProtKB-KW"/>
</dbReference>
<dbReference type="EMBL" id="BJVC01000001">
    <property type="protein sequence ID" value="GEL01599.1"/>
    <property type="molecule type" value="Genomic_DNA"/>
</dbReference>
<name>A0A511BMN3_9PROT</name>
<dbReference type="InterPro" id="IPR011227">
    <property type="entry name" value="UCP029730"/>
</dbReference>
<dbReference type="InterPro" id="IPR007709">
    <property type="entry name" value="N-FG_amidohydro"/>
</dbReference>